<feature type="non-terminal residue" evidence="1">
    <location>
        <position position="24"/>
    </location>
</feature>
<sequence>MEEDRLSPWYLKITCINAKTMVSI</sequence>
<protein>
    <submittedName>
        <fullName evidence="1">Uncharacterized protein</fullName>
    </submittedName>
</protein>
<dbReference type="EMBL" id="LAZR01020921">
    <property type="protein sequence ID" value="KKL87131.1"/>
    <property type="molecule type" value="Genomic_DNA"/>
</dbReference>
<reference evidence="1" key="1">
    <citation type="journal article" date="2015" name="Nature">
        <title>Complex archaea that bridge the gap between prokaryotes and eukaryotes.</title>
        <authorList>
            <person name="Spang A."/>
            <person name="Saw J.H."/>
            <person name="Jorgensen S.L."/>
            <person name="Zaremba-Niedzwiedzka K."/>
            <person name="Martijn J."/>
            <person name="Lind A.E."/>
            <person name="van Eijk R."/>
            <person name="Schleper C."/>
            <person name="Guy L."/>
            <person name="Ettema T.J."/>
        </authorList>
    </citation>
    <scope>NUCLEOTIDE SEQUENCE</scope>
</reference>
<comment type="caution">
    <text evidence="1">The sequence shown here is derived from an EMBL/GenBank/DDBJ whole genome shotgun (WGS) entry which is preliminary data.</text>
</comment>
<gene>
    <name evidence="1" type="ORF">LCGC14_1937760</name>
</gene>
<accession>A0A0F9G9N5</accession>
<evidence type="ECO:0000313" key="1">
    <source>
        <dbReference type="EMBL" id="KKL87131.1"/>
    </source>
</evidence>
<organism evidence="1">
    <name type="scientific">marine sediment metagenome</name>
    <dbReference type="NCBI Taxonomy" id="412755"/>
    <lineage>
        <taxon>unclassified sequences</taxon>
        <taxon>metagenomes</taxon>
        <taxon>ecological metagenomes</taxon>
    </lineage>
</organism>
<name>A0A0F9G9N5_9ZZZZ</name>
<dbReference type="AlphaFoldDB" id="A0A0F9G9N5"/>
<proteinExistence type="predicted"/>